<comment type="caution">
    <text evidence="1">The sequence shown here is derived from an EMBL/GenBank/DDBJ whole genome shotgun (WGS) entry which is preliminary data.</text>
</comment>
<dbReference type="EMBL" id="LAZR01008329">
    <property type="protein sequence ID" value="KKM79466.1"/>
    <property type="molecule type" value="Genomic_DNA"/>
</dbReference>
<dbReference type="AlphaFoldDB" id="A0A0F9KXB2"/>
<evidence type="ECO:0000313" key="1">
    <source>
        <dbReference type="EMBL" id="KKM79466.1"/>
    </source>
</evidence>
<accession>A0A0F9KXB2</accession>
<name>A0A0F9KXB2_9ZZZZ</name>
<reference evidence="1" key="1">
    <citation type="journal article" date="2015" name="Nature">
        <title>Complex archaea that bridge the gap between prokaryotes and eukaryotes.</title>
        <authorList>
            <person name="Spang A."/>
            <person name="Saw J.H."/>
            <person name="Jorgensen S.L."/>
            <person name="Zaremba-Niedzwiedzka K."/>
            <person name="Martijn J."/>
            <person name="Lind A.E."/>
            <person name="van Eijk R."/>
            <person name="Schleper C."/>
            <person name="Guy L."/>
            <person name="Ettema T.J."/>
        </authorList>
    </citation>
    <scope>NUCLEOTIDE SEQUENCE</scope>
</reference>
<organism evidence="1">
    <name type="scientific">marine sediment metagenome</name>
    <dbReference type="NCBI Taxonomy" id="412755"/>
    <lineage>
        <taxon>unclassified sequences</taxon>
        <taxon>metagenomes</taxon>
        <taxon>ecological metagenomes</taxon>
    </lineage>
</organism>
<proteinExistence type="predicted"/>
<protein>
    <submittedName>
        <fullName evidence="1">Uncharacterized protein</fullName>
    </submittedName>
</protein>
<sequence length="58" mass="6752">MNPLARYKDNPGPDQPINSHEDVWRAIRHIRLRQAVSDERLMWVMRTQAAVLAMLGII</sequence>
<gene>
    <name evidence="1" type="ORF">LCGC14_1349580</name>
</gene>
<feature type="non-terminal residue" evidence="1">
    <location>
        <position position="58"/>
    </location>
</feature>